<feature type="region of interest" description="Disordered" evidence="1">
    <location>
        <begin position="1"/>
        <end position="42"/>
    </location>
</feature>
<sequence length="80" mass="9134">MRGVAADLQRSQTAMSTQEWGSHDQQQVQQQSSDKTVLLPHPPQLIPSKILLLLHRHHQRGKSVDGECRRGQREGESREE</sequence>
<reference evidence="2" key="2">
    <citation type="submission" date="2022-01" db="EMBL/GenBank/DDBJ databases">
        <authorList>
            <person name="Yamashiro T."/>
            <person name="Shiraishi A."/>
            <person name="Satake H."/>
            <person name="Nakayama K."/>
        </authorList>
    </citation>
    <scope>NUCLEOTIDE SEQUENCE</scope>
</reference>
<feature type="region of interest" description="Disordered" evidence="1">
    <location>
        <begin position="57"/>
        <end position="80"/>
    </location>
</feature>
<evidence type="ECO:0000313" key="3">
    <source>
        <dbReference type="Proteomes" id="UP001151760"/>
    </source>
</evidence>
<name>A0ABQ5AFN4_9ASTR</name>
<feature type="compositionally biased region" description="Basic and acidic residues" evidence="1">
    <location>
        <begin position="62"/>
        <end position="80"/>
    </location>
</feature>
<reference evidence="2" key="1">
    <citation type="journal article" date="2022" name="Int. J. Mol. Sci.">
        <title>Draft Genome of Tanacetum Coccineum: Genomic Comparison of Closely Related Tanacetum-Family Plants.</title>
        <authorList>
            <person name="Yamashiro T."/>
            <person name="Shiraishi A."/>
            <person name="Nakayama K."/>
            <person name="Satake H."/>
        </authorList>
    </citation>
    <scope>NUCLEOTIDE SEQUENCE</scope>
</reference>
<gene>
    <name evidence="2" type="ORF">Tco_0821581</name>
</gene>
<dbReference type="EMBL" id="BQNB010012193">
    <property type="protein sequence ID" value="GJT00412.1"/>
    <property type="molecule type" value="Genomic_DNA"/>
</dbReference>
<organism evidence="2 3">
    <name type="scientific">Tanacetum coccineum</name>
    <dbReference type="NCBI Taxonomy" id="301880"/>
    <lineage>
        <taxon>Eukaryota</taxon>
        <taxon>Viridiplantae</taxon>
        <taxon>Streptophyta</taxon>
        <taxon>Embryophyta</taxon>
        <taxon>Tracheophyta</taxon>
        <taxon>Spermatophyta</taxon>
        <taxon>Magnoliopsida</taxon>
        <taxon>eudicotyledons</taxon>
        <taxon>Gunneridae</taxon>
        <taxon>Pentapetalae</taxon>
        <taxon>asterids</taxon>
        <taxon>campanulids</taxon>
        <taxon>Asterales</taxon>
        <taxon>Asteraceae</taxon>
        <taxon>Asteroideae</taxon>
        <taxon>Anthemideae</taxon>
        <taxon>Anthemidinae</taxon>
        <taxon>Tanacetum</taxon>
    </lineage>
</organism>
<keyword evidence="3" id="KW-1185">Reference proteome</keyword>
<accession>A0ABQ5AFN4</accession>
<evidence type="ECO:0000256" key="1">
    <source>
        <dbReference type="SAM" id="MobiDB-lite"/>
    </source>
</evidence>
<protein>
    <submittedName>
        <fullName evidence="2">Uncharacterized protein</fullName>
    </submittedName>
</protein>
<evidence type="ECO:0000313" key="2">
    <source>
        <dbReference type="EMBL" id="GJT00412.1"/>
    </source>
</evidence>
<comment type="caution">
    <text evidence="2">The sequence shown here is derived from an EMBL/GenBank/DDBJ whole genome shotgun (WGS) entry which is preliminary data.</text>
</comment>
<dbReference type="Proteomes" id="UP001151760">
    <property type="component" value="Unassembled WGS sequence"/>
</dbReference>
<feature type="compositionally biased region" description="Polar residues" evidence="1">
    <location>
        <begin position="9"/>
        <end position="24"/>
    </location>
</feature>
<proteinExistence type="predicted"/>